<protein>
    <recommendedName>
        <fullName evidence="5">Outer membrane protein beta-barrel domain-containing protein</fullName>
    </recommendedName>
</protein>
<dbReference type="PROSITE" id="PS51257">
    <property type="entry name" value="PROKAR_LIPOPROTEIN"/>
    <property type="match status" value="1"/>
</dbReference>
<proteinExistence type="predicted"/>
<dbReference type="Proteomes" id="UP000033121">
    <property type="component" value="Unassembled WGS sequence"/>
</dbReference>
<evidence type="ECO:0000256" key="2">
    <source>
        <dbReference type="ARBA" id="ARBA00023136"/>
    </source>
</evidence>
<dbReference type="SUPFAM" id="SSF49464">
    <property type="entry name" value="Carboxypeptidase regulatory domain-like"/>
    <property type="match status" value="1"/>
</dbReference>
<dbReference type="InterPro" id="IPR041700">
    <property type="entry name" value="OMP_b-brl_3"/>
</dbReference>
<evidence type="ECO:0000259" key="5">
    <source>
        <dbReference type="Pfam" id="PF14905"/>
    </source>
</evidence>
<evidence type="ECO:0000256" key="4">
    <source>
        <dbReference type="SAM" id="SignalP"/>
    </source>
</evidence>
<evidence type="ECO:0000256" key="3">
    <source>
        <dbReference type="ARBA" id="ARBA00023237"/>
    </source>
</evidence>
<feature type="domain" description="Outer membrane protein beta-barrel" evidence="5">
    <location>
        <begin position="455"/>
        <end position="777"/>
    </location>
</feature>
<dbReference type="InterPro" id="IPR008969">
    <property type="entry name" value="CarboxyPept-like_regulatory"/>
</dbReference>
<dbReference type="RefSeq" id="WP_169749215.1">
    <property type="nucleotide sequence ID" value="NZ_BBWV01000005.1"/>
</dbReference>
<evidence type="ECO:0000256" key="1">
    <source>
        <dbReference type="ARBA" id="ARBA00004442"/>
    </source>
</evidence>
<keyword evidence="7" id="KW-1185">Reference proteome</keyword>
<organism evidence="6 7">
    <name type="scientific">Flavihumibacter petaseus NBRC 106054</name>
    <dbReference type="NCBI Taxonomy" id="1220578"/>
    <lineage>
        <taxon>Bacteria</taxon>
        <taxon>Pseudomonadati</taxon>
        <taxon>Bacteroidota</taxon>
        <taxon>Chitinophagia</taxon>
        <taxon>Chitinophagales</taxon>
        <taxon>Chitinophagaceae</taxon>
        <taxon>Flavihumibacter</taxon>
    </lineage>
</organism>
<sequence length="922" mass="104969">MRKFTNLICFLLIACAGYAQGVNIKGTVSDTAEKKPLANAAVVLLSKDSTLLKHVRTDAAGKFDISLNYQQPVILVIMYPKFADYLDEVKPGTEKSDLGSIPMIRKATLMEEVIVSQKIGAIRVKGDTLEYKADSFAVRQGANVEEMLKKLPGIQVNKKGEITAQGEKVQKVLVDGEEFFSDDPAVVTQNLRADAIDKVQVYDKKSDQAAFTGIDDGEKQKTINLQMKEDKKKGYFGKAKLGGGLPNYFENDAMINVFKGKRKVSAYGTMSNTGKAGLDWRDNDKFGGGDNFEYNEEEGYFFSYGESDEFNLWGGRYNGAGLPKAWTAGAHFSNKWDADKKHINGNYQFNKLDVETQTTNTGQYILPDTLYYNNERTASNTQNLRHKLSGYYDLKFDSLSSMKVNVSGSSGTARSSNVGEMESLTEEQKMVNHQLTRSFANGDKQDFKMNAIWRKKYKKKGRSLSVTGEVQYNANNSDNQLLTRTDIFDAFGSIYRTDTVDQHKNNYSQSNIYSVRIAYTEPLSKKWFLQLNYGYRINASKADRRSFNKDVEGKYEALDSLYSSNYSFDFNTNSGGLAFRYNGSKITGNIGGNISYADFKQTDLFRDSIYRYDYLNFFPKANIRFKLGTQTNLNFGYNGSTRQPTIDQIQPIVDNSNNLVIKVGNPDLKQEFRHSFNYFFNDYKVMTSRNIYINGNISFVNQAISGFDSVDYNTGRRFYKFVNVNGNIDYGMWAGYWKQIKKLKLNVNGNVFVNGGKTNNYINNDANTNKYFTVGANTGISRDVENKYNMELVVSPSYTKSRSTIRPDVVTKYWTVVNEFTVTVQLPWKMEINSNVNYSWRQKTDVFGADRNVWLWNGYLSKKFWKNKNGELRFSVNDILNQNIGFNRNVSSNFISESTYNTLRRYWLVSFIWNFSKTPGSK</sequence>
<evidence type="ECO:0000313" key="7">
    <source>
        <dbReference type="Proteomes" id="UP000033121"/>
    </source>
</evidence>
<dbReference type="InterPro" id="IPR036942">
    <property type="entry name" value="Beta-barrel_TonB_sf"/>
</dbReference>
<keyword evidence="3" id="KW-0998">Cell outer membrane</keyword>
<comment type="caution">
    <text evidence="6">The sequence shown here is derived from an EMBL/GenBank/DDBJ whole genome shotgun (WGS) entry which is preliminary data.</text>
</comment>
<dbReference type="EMBL" id="BBWV01000005">
    <property type="protein sequence ID" value="GAO45349.1"/>
    <property type="molecule type" value="Genomic_DNA"/>
</dbReference>
<dbReference type="STRING" id="1220578.FPE01S_05_00460"/>
<evidence type="ECO:0000313" key="6">
    <source>
        <dbReference type="EMBL" id="GAO45349.1"/>
    </source>
</evidence>
<gene>
    <name evidence="6" type="ORF">FPE01S_05_00460</name>
</gene>
<dbReference type="Gene3D" id="2.40.170.20">
    <property type="entry name" value="TonB-dependent receptor, beta-barrel domain"/>
    <property type="match status" value="1"/>
</dbReference>
<keyword evidence="4" id="KW-0732">Signal</keyword>
<accession>A0A0E9N694</accession>
<dbReference type="AlphaFoldDB" id="A0A0E9N694"/>
<dbReference type="SUPFAM" id="SSF56935">
    <property type="entry name" value="Porins"/>
    <property type="match status" value="1"/>
</dbReference>
<dbReference type="GO" id="GO:0009279">
    <property type="term" value="C:cell outer membrane"/>
    <property type="evidence" value="ECO:0007669"/>
    <property type="project" value="UniProtKB-SubCell"/>
</dbReference>
<feature type="chain" id="PRO_5002430448" description="Outer membrane protein beta-barrel domain-containing protein" evidence="4">
    <location>
        <begin position="22"/>
        <end position="922"/>
    </location>
</feature>
<reference evidence="6 7" key="1">
    <citation type="submission" date="2015-04" db="EMBL/GenBank/DDBJ databases">
        <title>Whole genome shotgun sequence of Flavihumibacter petaseus NBRC 106054.</title>
        <authorList>
            <person name="Miyazawa S."/>
            <person name="Hosoyama A."/>
            <person name="Hashimoto M."/>
            <person name="Noguchi M."/>
            <person name="Tsuchikane K."/>
            <person name="Ohji S."/>
            <person name="Yamazoe A."/>
            <person name="Ichikawa N."/>
            <person name="Kimura A."/>
            <person name="Fujita N."/>
        </authorList>
    </citation>
    <scope>NUCLEOTIDE SEQUENCE [LARGE SCALE GENOMIC DNA]</scope>
    <source>
        <strain evidence="6 7">NBRC 106054</strain>
    </source>
</reference>
<dbReference type="Pfam" id="PF14905">
    <property type="entry name" value="OMP_b-brl_3"/>
    <property type="match status" value="1"/>
</dbReference>
<name>A0A0E9N694_9BACT</name>
<keyword evidence="2" id="KW-0472">Membrane</keyword>
<feature type="signal peptide" evidence="4">
    <location>
        <begin position="1"/>
        <end position="21"/>
    </location>
</feature>
<comment type="subcellular location">
    <subcellularLocation>
        <location evidence="1">Cell outer membrane</location>
    </subcellularLocation>
</comment>